<dbReference type="GO" id="GO:0031647">
    <property type="term" value="P:regulation of protein stability"/>
    <property type="evidence" value="ECO:0007669"/>
    <property type="project" value="TreeGrafter"/>
</dbReference>
<dbReference type="FunCoup" id="B4NLD9">
    <property type="interactions" value="116"/>
</dbReference>
<dbReference type="KEGG" id="dwi:6650638"/>
<dbReference type="OMA" id="WIMCYKF"/>
<dbReference type="OrthoDB" id="5955317at2759"/>
<dbReference type="Proteomes" id="UP000007798">
    <property type="component" value="Unassembled WGS sequence"/>
</dbReference>
<dbReference type="AlphaFoldDB" id="B4NLD9"/>
<evidence type="ECO:0000313" key="1">
    <source>
        <dbReference type="EMBL" id="EDW84342.1"/>
    </source>
</evidence>
<accession>B4NLD9</accession>
<evidence type="ECO:0000313" key="2">
    <source>
        <dbReference type="Proteomes" id="UP000007798"/>
    </source>
</evidence>
<proteinExistence type="predicted"/>
<keyword evidence="2" id="KW-1185">Reference proteome</keyword>
<dbReference type="GO" id="GO:0019005">
    <property type="term" value="C:SCF ubiquitin ligase complex"/>
    <property type="evidence" value="ECO:0007669"/>
    <property type="project" value="TreeGrafter"/>
</dbReference>
<dbReference type="InParanoid" id="B4NLD9"/>
<dbReference type="eggNOG" id="ENOG502QS4U">
    <property type="taxonomic scope" value="Eukaryota"/>
</dbReference>
<name>B4NLD9_DROWI</name>
<dbReference type="PANTHER" id="PTHR20988">
    <property type="entry name" value="TRANSMEMBRANE PROTEIN 183A-RELATED"/>
    <property type="match status" value="1"/>
</dbReference>
<organism evidence="1 2">
    <name type="scientific">Drosophila willistoni</name>
    <name type="common">Fruit fly</name>
    <dbReference type="NCBI Taxonomy" id="7260"/>
    <lineage>
        <taxon>Eukaryota</taxon>
        <taxon>Metazoa</taxon>
        <taxon>Ecdysozoa</taxon>
        <taxon>Arthropoda</taxon>
        <taxon>Hexapoda</taxon>
        <taxon>Insecta</taxon>
        <taxon>Pterygota</taxon>
        <taxon>Neoptera</taxon>
        <taxon>Endopterygota</taxon>
        <taxon>Diptera</taxon>
        <taxon>Brachycera</taxon>
        <taxon>Muscomorpha</taxon>
        <taxon>Ephydroidea</taxon>
        <taxon>Drosophilidae</taxon>
        <taxon>Drosophila</taxon>
        <taxon>Sophophora</taxon>
    </lineage>
</organism>
<dbReference type="EMBL" id="CH964272">
    <property type="protein sequence ID" value="EDW84342.1"/>
    <property type="molecule type" value="Genomic_DNA"/>
</dbReference>
<gene>
    <name evidence="1" type="primary">Dwil\GK13198</name>
    <name evidence="1" type="ORF">Dwil_GK13198</name>
</gene>
<dbReference type="HOGENOM" id="CLU_886423_0_0_1"/>
<evidence type="ECO:0008006" key="3">
    <source>
        <dbReference type="Google" id="ProtNLM"/>
    </source>
</evidence>
<protein>
    <recommendedName>
        <fullName evidence="3">F-box domain-containing protein</fullName>
    </recommendedName>
</protein>
<dbReference type="InterPro" id="IPR026509">
    <property type="entry name" value="TMEM183"/>
</dbReference>
<dbReference type="PhylomeDB" id="B4NLD9"/>
<dbReference type="STRING" id="7260.B4NLD9"/>
<dbReference type="PANTHER" id="PTHR20988:SF2">
    <property type="entry name" value="TRANSMEMBRANE PROTEIN 183A-RELATED"/>
    <property type="match status" value="1"/>
</dbReference>
<sequence length="337" mass="39881">MENNVKVDANELEWDNDSANDTNNENVHYKIHRSKGKCDVFARQIDVSVQVKTKPTRNDNGRYHSASSAINVPPQMSVPIWHDIWFQIAMHIEPDDVQRFALICKQTSQLVNTRSFWYSLYRRYCHGCFGWNLKLPSHLQIDEIRSSSQCNTKALRSLVVQALFRCHQKLKIRLEVGYSLDWLKQRIYVSCWQKQYQCLWIMCYKFWNQQDHQHQELHQQKLANEVINDDWEQLAHDNNVPASLWSSSNPHEGVVLLIVVCSQFVPIPGLLSYGQQESRFRLLATRELLCTDMRAKNLELDFTENTSKNNIVTVKYPRIEKYKVLPWWHPDFQRFIK</sequence>
<reference evidence="1 2" key="1">
    <citation type="journal article" date="2007" name="Nature">
        <title>Evolution of genes and genomes on the Drosophila phylogeny.</title>
        <authorList>
            <consortium name="Drosophila 12 Genomes Consortium"/>
            <person name="Clark A.G."/>
            <person name="Eisen M.B."/>
            <person name="Smith D.R."/>
            <person name="Bergman C.M."/>
            <person name="Oliver B."/>
            <person name="Markow T.A."/>
            <person name="Kaufman T.C."/>
            <person name="Kellis M."/>
            <person name="Gelbart W."/>
            <person name="Iyer V.N."/>
            <person name="Pollard D.A."/>
            <person name="Sackton T.B."/>
            <person name="Larracuente A.M."/>
            <person name="Singh N.D."/>
            <person name="Abad J.P."/>
            <person name="Abt D.N."/>
            <person name="Adryan B."/>
            <person name="Aguade M."/>
            <person name="Akashi H."/>
            <person name="Anderson W.W."/>
            <person name="Aquadro C.F."/>
            <person name="Ardell D.H."/>
            <person name="Arguello R."/>
            <person name="Artieri C.G."/>
            <person name="Barbash D.A."/>
            <person name="Barker D."/>
            <person name="Barsanti P."/>
            <person name="Batterham P."/>
            <person name="Batzoglou S."/>
            <person name="Begun D."/>
            <person name="Bhutkar A."/>
            <person name="Blanco E."/>
            <person name="Bosak S.A."/>
            <person name="Bradley R.K."/>
            <person name="Brand A.D."/>
            <person name="Brent M.R."/>
            <person name="Brooks A.N."/>
            <person name="Brown R.H."/>
            <person name="Butlin R.K."/>
            <person name="Caggese C."/>
            <person name="Calvi B.R."/>
            <person name="Bernardo de Carvalho A."/>
            <person name="Caspi A."/>
            <person name="Castrezana S."/>
            <person name="Celniker S.E."/>
            <person name="Chang J.L."/>
            <person name="Chapple C."/>
            <person name="Chatterji S."/>
            <person name="Chinwalla A."/>
            <person name="Civetta A."/>
            <person name="Clifton S.W."/>
            <person name="Comeron J.M."/>
            <person name="Costello J.C."/>
            <person name="Coyne J.A."/>
            <person name="Daub J."/>
            <person name="David R.G."/>
            <person name="Delcher A.L."/>
            <person name="Delehaunty K."/>
            <person name="Do C.B."/>
            <person name="Ebling H."/>
            <person name="Edwards K."/>
            <person name="Eickbush T."/>
            <person name="Evans J.D."/>
            <person name="Filipski A."/>
            <person name="Findeiss S."/>
            <person name="Freyhult E."/>
            <person name="Fulton L."/>
            <person name="Fulton R."/>
            <person name="Garcia A.C."/>
            <person name="Gardiner A."/>
            <person name="Garfield D.A."/>
            <person name="Garvin B.E."/>
            <person name="Gibson G."/>
            <person name="Gilbert D."/>
            <person name="Gnerre S."/>
            <person name="Godfrey J."/>
            <person name="Good R."/>
            <person name="Gotea V."/>
            <person name="Gravely B."/>
            <person name="Greenberg A.J."/>
            <person name="Griffiths-Jones S."/>
            <person name="Gross S."/>
            <person name="Guigo R."/>
            <person name="Gustafson E.A."/>
            <person name="Haerty W."/>
            <person name="Hahn M.W."/>
            <person name="Halligan D.L."/>
            <person name="Halpern A.L."/>
            <person name="Halter G.M."/>
            <person name="Han M.V."/>
            <person name="Heger A."/>
            <person name="Hillier L."/>
            <person name="Hinrichs A.S."/>
            <person name="Holmes I."/>
            <person name="Hoskins R.A."/>
            <person name="Hubisz M.J."/>
            <person name="Hultmark D."/>
            <person name="Huntley M.A."/>
            <person name="Jaffe D.B."/>
            <person name="Jagadeeshan S."/>
            <person name="Jeck W.R."/>
            <person name="Johnson J."/>
            <person name="Jones C.D."/>
            <person name="Jordan W.C."/>
            <person name="Karpen G.H."/>
            <person name="Kataoka E."/>
            <person name="Keightley P.D."/>
            <person name="Kheradpour P."/>
            <person name="Kirkness E.F."/>
            <person name="Koerich L.B."/>
            <person name="Kristiansen K."/>
            <person name="Kudrna D."/>
            <person name="Kulathinal R.J."/>
            <person name="Kumar S."/>
            <person name="Kwok R."/>
            <person name="Lander E."/>
            <person name="Langley C.H."/>
            <person name="Lapoint R."/>
            <person name="Lazzaro B.P."/>
            <person name="Lee S.J."/>
            <person name="Levesque L."/>
            <person name="Li R."/>
            <person name="Lin C.F."/>
            <person name="Lin M.F."/>
            <person name="Lindblad-Toh K."/>
            <person name="Llopart A."/>
            <person name="Long M."/>
            <person name="Low L."/>
            <person name="Lozovsky E."/>
            <person name="Lu J."/>
            <person name="Luo M."/>
            <person name="Machado C.A."/>
            <person name="Makalowski W."/>
            <person name="Marzo M."/>
            <person name="Matsuda M."/>
            <person name="Matzkin L."/>
            <person name="McAllister B."/>
            <person name="McBride C.S."/>
            <person name="McKernan B."/>
            <person name="McKernan K."/>
            <person name="Mendez-Lago M."/>
            <person name="Minx P."/>
            <person name="Mollenhauer M.U."/>
            <person name="Montooth K."/>
            <person name="Mount S.M."/>
            <person name="Mu X."/>
            <person name="Myers E."/>
            <person name="Negre B."/>
            <person name="Newfeld S."/>
            <person name="Nielsen R."/>
            <person name="Noor M.A."/>
            <person name="O'Grady P."/>
            <person name="Pachter L."/>
            <person name="Papaceit M."/>
            <person name="Parisi M.J."/>
            <person name="Parisi M."/>
            <person name="Parts L."/>
            <person name="Pedersen J.S."/>
            <person name="Pesole G."/>
            <person name="Phillippy A.M."/>
            <person name="Ponting C.P."/>
            <person name="Pop M."/>
            <person name="Porcelli D."/>
            <person name="Powell J.R."/>
            <person name="Prohaska S."/>
            <person name="Pruitt K."/>
            <person name="Puig M."/>
            <person name="Quesneville H."/>
            <person name="Ram K.R."/>
            <person name="Rand D."/>
            <person name="Rasmussen M.D."/>
            <person name="Reed L.K."/>
            <person name="Reenan R."/>
            <person name="Reily A."/>
            <person name="Remington K.A."/>
            <person name="Rieger T.T."/>
            <person name="Ritchie M.G."/>
            <person name="Robin C."/>
            <person name="Rogers Y.H."/>
            <person name="Rohde C."/>
            <person name="Rozas J."/>
            <person name="Rubenfield M.J."/>
            <person name="Ruiz A."/>
            <person name="Russo S."/>
            <person name="Salzberg S.L."/>
            <person name="Sanchez-Gracia A."/>
            <person name="Saranga D.J."/>
            <person name="Sato H."/>
            <person name="Schaeffer S.W."/>
            <person name="Schatz M.C."/>
            <person name="Schlenke T."/>
            <person name="Schwartz R."/>
            <person name="Segarra C."/>
            <person name="Singh R.S."/>
            <person name="Sirot L."/>
            <person name="Sirota M."/>
            <person name="Sisneros N.B."/>
            <person name="Smith C.D."/>
            <person name="Smith T.F."/>
            <person name="Spieth J."/>
            <person name="Stage D.E."/>
            <person name="Stark A."/>
            <person name="Stephan W."/>
            <person name="Strausberg R.L."/>
            <person name="Strempel S."/>
            <person name="Sturgill D."/>
            <person name="Sutton G."/>
            <person name="Sutton G.G."/>
            <person name="Tao W."/>
            <person name="Teichmann S."/>
            <person name="Tobari Y.N."/>
            <person name="Tomimura Y."/>
            <person name="Tsolas J.M."/>
            <person name="Valente V.L."/>
            <person name="Venter E."/>
            <person name="Venter J.C."/>
            <person name="Vicario S."/>
            <person name="Vieira F.G."/>
            <person name="Vilella A.J."/>
            <person name="Villasante A."/>
            <person name="Walenz B."/>
            <person name="Wang J."/>
            <person name="Wasserman M."/>
            <person name="Watts T."/>
            <person name="Wilson D."/>
            <person name="Wilson R.K."/>
            <person name="Wing R.A."/>
            <person name="Wolfner M.F."/>
            <person name="Wong A."/>
            <person name="Wong G.K."/>
            <person name="Wu C.I."/>
            <person name="Wu G."/>
            <person name="Yamamoto D."/>
            <person name="Yang H.P."/>
            <person name="Yang S.P."/>
            <person name="Yorke J.A."/>
            <person name="Yoshida K."/>
            <person name="Zdobnov E."/>
            <person name="Zhang P."/>
            <person name="Zhang Y."/>
            <person name="Zimin A.V."/>
            <person name="Baldwin J."/>
            <person name="Abdouelleil A."/>
            <person name="Abdulkadir J."/>
            <person name="Abebe A."/>
            <person name="Abera B."/>
            <person name="Abreu J."/>
            <person name="Acer S.C."/>
            <person name="Aftuck L."/>
            <person name="Alexander A."/>
            <person name="An P."/>
            <person name="Anderson E."/>
            <person name="Anderson S."/>
            <person name="Arachi H."/>
            <person name="Azer M."/>
            <person name="Bachantsang P."/>
            <person name="Barry A."/>
            <person name="Bayul T."/>
            <person name="Berlin A."/>
            <person name="Bessette D."/>
            <person name="Bloom T."/>
            <person name="Blye J."/>
            <person name="Boguslavskiy L."/>
            <person name="Bonnet C."/>
            <person name="Boukhgalter B."/>
            <person name="Bourzgui I."/>
            <person name="Brown A."/>
            <person name="Cahill P."/>
            <person name="Channer S."/>
            <person name="Cheshatsang Y."/>
            <person name="Chuda L."/>
            <person name="Citroen M."/>
            <person name="Collymore A."/>
            <person name="Cooke P."/>
            <person name="Costello M."/>
            <person name="D'Aco K."/>
            <person name="Daza R."/>
            <person name="De Haan G."/>
            <person name="DeGray S."/>
            <person name="DeMaso C."/>
            <person name="Dhargay N."/>
            <person name="Dooley K."/>
            <person name="Dooley E."/>
            <person name="Doricent M."/>
            <person name="Dorje P."/>
            <person name="Dorjee K."/>
            <person name="Dupes A."/>
            <person name="Elong R."/>
            <person name="Falk J."/>
            <person name="Farina A."/>
            <person name="Faro S."/>
            <person name="Ferguson D."/>
            <person name="Fisher S."/>
            <person name="Foley C.D."/>
            <person name="Franke A."/>
            <person name="Friedrich D."/>
            <person name="Gadbois L."/>
            <person name="Gearin G."/>
            <person name="Gearin C.R."/>
            <person name="Giannoukos G."/>
            <person name="Goode T."/>
            <person name="Graham J."/>
            <person name="Grandbois E."/>
            <person name="Grewal S."/>
            <person name="Gyaltsen K."/>
            <person name="Hafez N."/>
            <person name="Hagos B."/>
            <person name="Hall J."/>
            <person name="Henson C."/>
            <person name="Hollinger A."/>
            <person name="Honan T."/>
            <person name="Huard M.D."/>
            <person name="Hughes L."/>
            <person name="Hurhula B."/>
            <person name="Husby M.E."/>
            <person name="Kamat A."/>
            <person name="Kanga B."/>
            <person name="Kashin S."/>
            <person name="Khazanovich D."/>
            <person name="Kisner P."/>
            <person name="Lance K."/>
            <person name="Lara M."/>
            <person name="Lee W."/>
            <person name="Lennon N."/>
            <person name="Letendre F."/>
            <person name="LeVine R."/>
            <person name="Lipovsky A."/>
            <person name="Liu X."/>
            <person name="Liu J."/>
            <person name="Liu S."/>
            <person name="Lokyitsang T."/>
            <person name="Lokyitsang Y."/>
            <person name="Lubonja R."/>
            <person name="Lui A."/>
            <person name="MacDonald P."/>
            <person name="Magnisalis V."/>
            <person name="Maru K."/>
            <person name="Matthews C."/>
            <person name="McCusker W."/>
            <person name="McDonough S."/>
            <person name="Mehta T."/>
            <person name="Meldrim J."/>
            <person name="Meneus L."/>
            <person name="Mihai O."/>
            <person name="Mihalev A."/>
            <person name="Mihova T."/>
            <person name="Mittelman R."/>
            <person name="Mlenga V."/>
            <person name="Montmayeur A."/>
            <person name="Mulrain L."/>
            <person name="Navidi A."/>
            <person name="Naylor J."/>
            <person name="Negash T."/>
            <person name="Nguyen T."/>
            <person name="Nguyen N."/>
            <person name="Nicol R."/>
            <person name="Norbu C."/>
            <person name="Norbu N."/>
            <person name="Novod N."/>
            <person name="O'Neill B."/>
            <person name="Osman S."/>
            <person name="Markiewicz E."/>
            <person name="Oyono O.L."/>
            <person name="Patti C."/>
            <person name="Phunkhang P."/>
            <person name="Pierre F."/>
            <person name="Priest M."/>
            <person name="Raghuraman S."/>
            <person name="Rege F."/>
            <person name="Reyes R."/>
            <person name="Rise C."/>
            <person name="Rogov P."/>
            <person name="Ross K."/>
            <person name="Ryan E."/>
            <person name="Settipalli S."/>
            <person name="Shea T."/>
            <person name="Sherpa N."/>
            <person name="Shi L."/>
            <person name="Shih D."/>
            <person name="Sparrow T."/>
            <person name="Spaulding J."/>
            <person name="Stalker J."/>
            <person name="Stange-Thomann N."/>
            <person name="Stavropoulos S."/>
            <person name="Stone C."/>
            <person name="Strader C."/>
            <person name="Tesfaye S."/>
            <person name="Thomson T."/>
            <person name="Thoulutsang Y."/>
            <person name="Thoulutsang D."/>
            <person name="Topham K."/>
            <person name="Topping I."/>
            <person name="Tsamla T."/>
            <person name="Vassiliev H."/>
            <person name="Vo A."/>
            <person name="Wangchuk T."/>
            <person name="Wangdi T."/>
            <person name="Weiand M."/>
            <person name="Wilkinson J."/>
            <person name="Wilson A."/>
            <person name="Yadav S."/>
            <person name="Young G."/>
            <person name="Yu Q."/>
            <person name="Zembek L."/>
            <person name="Zhong D."/>
            <person name="Zimmer A."/>
            <person name="Zwirko Z."/>
            <person name="Jaffe D.B."/>
            <person name="Alvarez P."/>
            <person name="Brockman W."/>
            <person name="Butler J."/>
            <person name="Chin C."/>
            <person name="Gnerre S."/>
            <person name="Grabherr M."/>
            <person name="Kleber M."/>
            <person name="Mauceli E."/>
            <person name="MacCallum I."/>
        </authorList>
    </citation>
    <scope>NUCLEOTIDE SEQUENCE [LARGE SCALE GENOMIC DNA]</scope>
    <source>
        <strain evidence="2">Tucson 14030-0811.24</strain>
    </source>
</reference>